<dbReference type="InterPro" id="IPR003442">
    <property type="entry name" value="T6A_TsaE"/>
</dbReference>
<dbReference type="PANTHER" id="PTHR33540:SF2">
    <property type="entry name" value="TRNA THREONYLCARBAMOYLADENOSINE BIOSYNTHESIS PROTEIN TSAE"/>
    <property type="match status" value="1"/>
</dbReference>
<evidence type="ECO:0000256" key="6">
    <source>
        <dbReference type="ARBA" id="ARBA00022723"/>
    </source>
</evidence>
<dbReference type="OrthoDB" id="9799110at2"/>
<evidence type="ECO:0000313" key="12">
    <source>
        <dbReference type="Proteomes" id="UP000182264"/>
    </source>
</evidence>
<evidence type="ECO:0000256" key="3">
    <source>
        <dbReference type="ARBA" id="ARBA00019010"/>
    </source>
</evidence>
<evidence type="ECO:0000256" key="5">
    <source>
        <dbReference type="ARBA" id="ARBA00022694"/>
    </source>
</evidence>
<keyword evidence="8" id="KW-0067">ATP-binding</keyword>
<sequence length="160" mass="17688">MTQWQVDTVSAEETQRFGCWLGRMIGAPAVILLNGDLGAGKTCMTQGIARGLGVSENEAVTSPTYTLMNQYAGRLPLYHFDLYRLADRDELEELGLDDYLPGDGVAVVEWAERFPDLCQDGLNIHIGHRGMDRRSIRVHAIGAGGERLLRALQSAWQGQK</sequence>
<keyword evidence="4" id="KW-0963">Cytoplasm</keyword>
<dbReference type="InterPro" id="IPR027417">
    <property type="entry name" value="P-loop_NTPase"/>
</dbReference>
<evidence type="ECO:0000256" key="4">
    <source>
        <dbReference type="ARBA" id="ARBA00022490"/>
    </source>
</evidence>
<evidence type="ECO:0000256" key="8">
    <source>
        <dbReference type="ARBA" id="ARBA00022840"/>
    </source>
</evidence>
<dbReference type="AlphaFoldDB" id="A0A1L3GDA9"/>
<evidence type="ECO:0000256" key="1">
    <source>
        <dbReference type="ARBA" id="ARBA00004496"/>
    </source>
</evidence>
<comment type="similarity">
    <text evidence="2">Belongs to the TsaE family.</text>
</comment>
<dbReference type="GO" id="GO:0016740">
    <property type="term" value="F:transferase activity"/>
    <property type="evidence" value="ECO:0007669"/>
    <property type="project" value="UniProtKB-KW"/>
</dbReference>
<protein>
    <recommendedName>
        <fullName evidence="3">tRNA threonylcarbamoyladenosine biosynthesis protein TsaE</fullName>
    </recommendedName>
    <alternativeName>
        <fullName evidence="10">t(6)A37 threonylcarbamoyladenosine biosynthesis protein TsaE</fullName>
    </alternativeName>
</protein>
<keyword evidence="11" id="KW-0808">Transferase</keyword>
<keyword evidence="6" id="KW-0479">Metal-binding</keyword>
<dbReference type="SUPFAM" id="SSF52540">
    <property type="entry name" value="P-loop containing nucleoside triphosphate hydrolases"/>
    <property type="match status" value="1"/>
</dbReference>
<evidence type="ECO:0000256" key="10">
    <source>
        <dbReference type="ARBA" id="ARBA00032441"/>
    </source>
</evidence>
<dbReference type="STRING" id="29542.A6070_10405"/>
<evidence type="ECO:0000256" key="7">
    <source>
        <dbReference type="ARBA" id="ARBA00022741"/>
    </source>
</evidence>
<dbReference type="EMBL" id="CP015518">
    <property type="protein sequence ID" value="APG23897.1"/>
    <property type="molecule type" value="Genomic_DNA"/>
</dbReference>
<evidence type="ECO:0000313" key="11">
    <source>
        <dbReference type="EMBL" id="APG23897.1"/>
    </source>
</evidence>
<name>A0A1L3GDA9_SYNAC</name>
<dbReference type="GO" id="GO:0005524">
    <property type="term" value="F:ATP binding"/>
    <property type="evidence" value="ECO:0007669"/>
    <property type="project" value="UniProtKB-KW"/>
</dbReference>
<evidence type="ECO:0000256" key="2">
    <source>
        <dbReference type="ARBA" id="ARBA00007599"/>
    </source>
</evidence>
<dbReference type="NCBIfam" id="TIGR00150">
    <property type="entry name" value="T6A_YjeE"/>
    <property type="match status" value="1"/>
</dbReference>
<proteinExistence type="inferred from homology"/>
<keyword evidence="5" id="KW-0819">tRNA processing</keyword>
<dbReference type="GO" id="GO:0005737">
    <property type="term" value="C:cytoplasm"/>
    <property type="evidence" value="ECO:0007669"/>
    <property type="project" value="UniProtKB-SubCell"/>
</dbReference>
<dbReference type="KEGG" id="pace:A6070_10405"/>
<dbReference type="GO" id="GO:0002949">
    <property type="term" value="P:tRNA threonylcarbamoyladenosine modification"/>
    <property type="evidence" value="ECO:0007669"/>
    <property type="project" value="InterPro"/>
</dbReference>
<dbReference type="RefSeq" id="WP_072285712.1">
    <property type="nucleotide sequence ID" value="NZ_CP015455.1"/>
</dbReference>
<organism evidence="11 12">
    <name type="scientific">Syntrophotalea acetylenica</name>
    <name type="common">Pelobacter acetylenicus</name>
    <dbReference type="NCBI Taxonomy" id="29542"/>
    <lineage>
        <taxon>Bacteria</taxon>
        <taxon>Pseudomonadati</taxon>
        <taxon>Thermodesulfobacteriota</taxon>
        <taxon>Desulfuromonadia</taxon>
        <taxon>Desulfuromonadales</taxon>
        <taxon>Syntrophotaleaceae</taxon>
        <taxon>Syntrophotalea</taxon>
    </lineage>
</organism>
<dbReference type="Gene3D" id="3.40.50.300">
    <property type="entry name" value="P-loop containing nucleotide triphosphate hydrolases"/>
    <property type="match status" value="1"/>
</dbReference>
<gene>
    <name evidence="11" type="ORF">A7E75_01790</name>
</gene>
<evidence type="ECO:0000256" key="9">
    <source>
        <dbReference type="ARBA" id="ARBA00022842"/>
    </source>
</evidence>
<reference evidence="11 12" key="1">
    <citation type="journal article" date="2017" name="Genome Announc.">
        <title>Complete Genome Sequences of Two Acetylene-Fermenting Pelobacter acetylenicus Strains.</title>
        <authorList>
            <person name="Sutton J.M."/>
            <person name="Baesman S.M."/>
            <person name="Fierst J.L."/>
            <person name="Poret-Peterson A.T."/>
            <person name="Oremland R.S."/>
            <person name="Dunlap D.S."/>
            <person name="Akob D.M."/>
        </authorList>
    </citation>
    <scope>NUCLEOTIDE SEQUENCE [LARGE SCALE GENOMIC DNA]</scope>
    <source>
        <strain evidence="11 12">DSM 3247</strain>
    </source>
</reference>
<dbReference type="PANTHER" id="PTHR33540">
    <property type="entry name" value="TRNA THREONYLCARBAMOYLADENOSINE BIOSYNTHESIS PROTEIN TSAE"/>
    <property type="match status" value="1"/>
</dbReference>
<comment type="subcellular location">
    <subcellularLocation>
        <location evidence="1">Cytoplasm</location>
    </subcellularLocation>
</comment>
<dbReference type="Proteomes" id="UP000182264">
    <property type="component" value="Chromosome"/>
</dbReference>
<keyword evidence="7" id="KW-0547">Nucleotide-binding</keyword>
<dbReference type="Pfam" id="PF02367">
    <property type="entry name" value="TsaE"/>
    <property type="match status" value="1"/>
</dbReference>
<keyword evidence="12" id="KW-1185">Reference proteome</keyword>
<dbReference type="GO" id="GO:0046872">
    <property type="term" value="F:metal ion binding"/>
    <property type="evidence" value="ECO:0007669"/>
    <property type="project" value="UniProtKB-KW"/>
</dbReference>
<keyword evidence="9" id="KW-0460">Magnesium</keyword>
<accession>A0A1L3GDA9</accession>